<keyword evidence="1" id="KW-0547">Nucleotide-binding</keyword>
<dbReference type="Gene3D" id="3.30.420.40">
    <property type="match status" value="4"/>
</dbReference>
<dbReference type="SUPFAM" id="SSF53067">
    <property type="entry name" value="Actin-like ATPase domain"/>
    <property type="match status" value="2"/>
</dbReference>
<evidence type="ECO:0000256" key="2">
    <source>
        <dbReference type="ARBA" id="ARBA00022840"/>
    </source>
</evidence>
<dbReference type="Pfam" id="PF00012">
    <property type="entry name" value="HSP70"/>
    <property type="match status" value="1"/>
</dbReference>
<dbReference type="Proteomes" id="UP000830781">
    <property type="component" value="Chromosome"/>
</dbReference>
<dbReference type="AlphaFoldDB" id="A0AAX3A7P2"/>
<evidence type="ECO:0000313" key="3">
    <source>
        <dbReference type="EMBL" id="UOA21937.1"/>
    </source>
</evidence>
<evidence type="ECO:0000256" key="1">
    <source>
        <dbReference type="ARBA" id="ARBA00022741"/>
    </source>
</evidence>
<dbReference type="EMBL" id="CP084959">
    <property type="protein sequence ID" value="UOA21937.1"/>
    <property type="molecule type" value="Genomic_DNA"/>
</dbReference>
<keyword evidence="4" id="KW-1185">Reference proteome</keyword>
<proteinExistence type="predicted"/>
<protein>
    <submittedName>
        <fullName evidence="3">Chaperone protein DnaK</fullName>
    </submittedName>
</protein>
<dbReference type="Gene3D" id="3.90.640.10">
    <property type="entry name" value="Actin, Chain A, domain 4"/>
    <property type="match status" value="2"/>
</dbReference>
<dbReference type="GO" id="GO:0140662">
    <property type="term" value="F:ATP-dependent protein folding chaperone"/>
    <property type="evidence" value="ECO:0007669"/>
    <property type="project" value="InterPro"/>
</dbReference>
<dbReference type="InterPro" id="IPR043129">
    <property type="entry name" value="ATPase_NBD"/>
</dbReference>
<evidence type="ECO:0000313" key="4">
    <source>
        <dbReference type="Proteomes" id="UP000830781"/>
    </source>
</evidence>
<organism evidence="3 4">
    <name type="scientific">Sulfitobacter pontiacus</name>
    <dbReference type="NCBI Taxonomy" id="60137"/>
    <lineage>
        <taxon>Bacteria</taxon>
        <taxon>Pseudomonadati</taxon>
        <taxon>Pseudomonadota</taxon>
        <taxon>Alphaproteobacteria</taxon>
        <taxon>Rhodobacterales</taxon>
        <taxon>Roseobacteraceae</taxon>
        <taxon>Sulfitobacter</taxon>
    </lineage>
</organism>
<dbReference type="PANTHER" id="PTHR42749:SF1">
    <property type="entry name" value="CELL SHAPE-DETERMINING PROTEIN MREB"/>
    <property type="match status" value="1"/>
</dbReference>
<accession>A0AAX3A7P2</accession>
<keyword evidence="2" id="KW-0067">ATP-binding</keyword>
<sequence length="449" mass="48223">MLSQLSVVPSLCAVYAPFFEVLKGRAMATMSPTLGIDFGTSNSAVGYAVDGVPHLINVEAGQNTLPTALFFDNEEKRIIYGRGAQEALIGGDDGRYMRALKSLLGTPLMRESRVLLGKRMDFIAIVARFLAELKTKAERATGQQFDRALSGRPVMFHSADPARDAQALVDLTECYMQAGFKQVRFMPEPEAAALANRAVLEPGDLGLIVDIGGGTSDFTLFRQEGDAGIHILASKGVRIGGTDFDRELSLQHVMPHLGMGSQIKHVFGDETHAAPHAVFADLATWQKIPFLYTREQRRAVEDLAKYAVEPKLLNRLQHVLEDELGHDMAFAVEAGKIAANDPDASAPPQIDLKIVERGLTVPLPPAMMAASLAQMAAEIAQVATDLTAQAEVKPDAVTKLIFVGGSSLMGVIDRAMRDAFPQAELHRGAAMTAIVDGLAIAAPHAFADG</sequence>
<reference evidence="4" key="1">
    <citation type="journal article" date="2022" name="Microorganisms">
        <title>Beyond the ABCs#Discovery of Three New Plasmid Types in Rhodobacterales (RepQ, RepY, RepW).</title>
        <authorList>
            <person name="Freese H.M."/>
            <person name="Ringel V."/>
            <person name="Overmann J."/>
            <person name="Petersen J."/>
        </authorList>
    </citation>
    <scope>NUCLEOTIDE SEQUENCE [LARGE SCALE GENOMIC DNA]</scope>
    <source>
        <strain evidence="4">DSM 110277</strain>
    </source>
</reference>
<dbReference type="InterPro" id="IPR013126">
    <property type="entry name" value="Hsp_70_fam"/>
</dbReference>
<name>A0AAX3A7P2_9RHOB</name>
<dbReference type="PANTHER" id="PTHR42749">
    <property type="entry name" value="CELL SHAPE-DETERMINING PROTEIN MREB"/>
    <property type="match status" value="1"/>
</dbReference>
<gene>
    <name evidence="3" type="primary">dnaK_2</name>
    <name evidence="3" type="ORF">DSM110277_00320</name>
</gene>
<dbReference type="GO" id="GO:0005524">
    <property type="term" value="F:ATP binding"/>
    <property type="evidence" value="ECO:0007669"/>
    <property type="project" value="UniProtKB-KW"/>
</dbReference>